<reference evidence="1" key="1">
    <citation type="submission" date="2019-04" db="EMBL/GenBank/DDBJ databases">
        <title>Microbes associate with the intestines of laboratory mice.</title>
        <authorList>
            <person name="Navarre W."/>
            <person name="Wong E."/>
            <person name="Huang K."/>
            <person name="Tropini C."/>
            <person name="Ng K."/>
            <person name="Yu B."/>
        </authorList>
    </citation>
    <scope>NUCLEOTIDE SEQUENCE</scope>
    <source>
        <strain evidence="1">NM01_1-7b</strain>
    </source>
</reference>
<organism evidence="1 2">
    <name type="scientific">Petralouisia muris</name>
    <dbReference type="NCBI Taxonomy" id="3032872"/>
    <lineage>
        <taxon>Bacteria</taxon>
        <taxon>Bacillati</taxon>
        <taxon>Bacillota</taxon>
        <taxon>Clostridia</taxon>
        <taxon>Lachnospirales</taxon>
        <taxon>Lachnospiraceae</taxon>
        <taxon>Petralouisia</taxon>
    </lineage>
</organism>
<keyword evidence="2" id="KW-1185">Reference proteome</keyword>
<name>A0AC61RZW2_9FIRM</name>
<gene>
    <name evidence="1" type="ORF">E5329_04170</name>
</gene>
<evidence type="ECO:0000313" key="1">
    <source>
        <dbReference type="EMBL" id="TGY97577.1"/>
    </source>
</evidence>
<sequence length="303" mass="34367">MADINLEYYKIFYYVGKLKNITLAAEELSVSQPAVSQAVRHLEEALGSALFVRTSKGVRFTPEGEMLYTFVQRGYGYIMQGERKVREMLDLEAGEIRIGASDMTLQFYLLELLEQFHEKYPQIRVSVTNAPTPETLKHLQDGKIDFGVVSTPIHSRRDWNVTRVRKIQDVFVAGKKFRDLKGCVLKYSRLEDFPVLCLEKNTSTRNYVDEFLEKSGVKLRPEFELATSNMLIQFARKGLGIASVVEDFAEDFLKTGELFQLEFEEKIPAREFCVVTDGRIPVSAAAGKLLDMIGICPAGKPAR</sequence>
<dbReference type="Proteomes" id="UP000304953">
    <property type="component" value="Unassembled WGS sequence"/>
</dbReference>
<proteinExistence type="predicted"/>
<evidence type="ECO:0000313" key="2">
    <source>
        <dbReference type="Proteomes" id="UP000304953"/>
    </source>
</evidence>
<dbReference type="EMBL" id="SRYA01000006">
    <property type="protein sequence ID" value="TGY97577.1"/>
    <property type="molecule type" value="Genomic_DNA"/>
</dbReference>
<comment type="caution">
    <text evidence="1">The sequence shown here is derived from an EMBL/GenBank/DDBJ whole genome shotgun (WGS) entry which is preliminary data.</text>
</comment>
<protein>
    <submittedName>
        <fullName evidence="1">LysR family transcriptional regulator</fullName>
    </submittedName>
</protein>
<accession>A0AC61RZW2</accession>